<gene>
    <name evidence="1" type="ORF">K432DRAFT_79772</name>
</gene>
<name>A0A8E2E7V2_9PEZI</name>
<dbReference type="EMBL" id="KV745029">
    <property type="protein sequence ID" value="OCK78987.1"/>
    <property type="molecule type" value="Genomic_DNA"/>
</dbReference>
<proteinExistence type="predicted"/>
<accession>A0A8E2E7V2</accession>
<protein>
    <submittedName>
        <fullName evidence="1">Uncharacterized protein</fullName>
    </submittedName>
</protein>
<sequence length="85" mass="9671">MLPHSSLTCAYIGVLSASRRLQALNMHTAKMRGLNCRNFFSPFAQMLFWPFWRIFGSAAIWRPATTTVPTMRLGHMHCVDKIEGS</sequence>
<dbReference type="Proteomes" id="UP000250266">
    <property type="component" value="Unassembled WGS sequence"/>
</dbReference>
<reference evidence="1 2" key="1">
    <citation type="journal article" date="2016" name="Nat. Commun.">
        <title>Ectomycorrhizal ecology is imprinted in the genome of the dominant symbiotic fungus Cenococcum geophilum.</title>
        <authorList>
            <consortium name="DOE Joint Genome Institute"/>
            <person name="Peter M."/>
            <person name="Kohler A."/>
            <person name="Ohm R.A."/>
            <person name="Kuo A."/>
            <person name="Krutzmann J."/>
            <person name="Morin E."/>
            <person name="Arend M."/>
            <person name="Barry K.W."/>
            <person name="Binder M."/>
            <person name="Choi C."/>
            <person name="Clum A."/>
            <person name="Copeland A."/>
            <person name="Grisel N."/>
            <person name="Haridas S."/>
            <person name="Kipfer T."/>
            <person name="LaButti K."/>
            <person name="Lindquist E."/>
            <person name="Lipzen A."/>
            <person name="Maire R."/>
            <person name="Meier B."/>
            <person name="Mihaltcheva S."/>
            <person name="Molinier V."/>
            <person name="Murat C."/>
            <person name="Poggeler S."/>
            <person name="Quandt C.A."/>
            <person name="Sperisen C."/>
            <person name="Tritt A."/>
            <person name="Tisserant E."/>
            <person name="Crous P.W."/>
            <person name="Henrissat B."/>
            <person name="Nehls U."/>
            <person name="Egli S."/>
            <person name="Spatafora J.W."/>
            <person name="Grigoriev I.V."/>
            <person name="Martin F.M."/>
        </authorList>
    </citation>
    <scope>NUCLEOTIDE SEQUENCE [LARGE SCALE GENOMIC DNA]</scope>
    <source>
        <strain evidence="1 2">CBS 459.81</strain>
    </source>
</reference>
<evidence type="ECO:0000313" key="2">
    <source>
        <dbReference type="Proteomes" id="UP000250266"/>
    </source>
</evidence>
<dbReference type="AlphaFoldDB" id="A0A8E2E7V2"/>
<keyword evidence="2" id="KW-1185">Reference proteome</keyword>
<evidence type="ECO:0000313" key="1">
    <source>
        <dbReference type="EMBL" id="OCK78987.1"/>
    </source>
</evidence>
<organism evidence="1 2">
    <name type="scientific">Lepidopterella palustris CBS 459.81</name>
    <dbReference type="NCBI Taxonomy" id="1314670"/>
    <lineage>
        <taxon>Eukaryota</taxon>
        <taxon>Fungi</taxon>
        <taxon>Dikarya</taxon>
        <taxon>Ascomycota</taxon>
        <taxon>Pezizomycotina</taxon>
        <taxon>Dothideomycetes</taxon>
        <taxon>Pleosporomycetidae</taxon>
        <taxon>Mytilinidiales</taxon>
        <taxon>Argynnaceae</taxon>
        <taxon>Lepidopterella</taxon>
    </lineage>
</organism>